<gene>
    <name evidence="20" type="primary">FMO2_11</name>
    <name evidence="20" type="ORF">AVEN_165467_1</name>
</gene>
<dbReference type="Gene3D" id="3.50.50.60">
    <property type="entry name" value="FAD/NAD(P)-binding domain"/>
    <property type="match status" value="2"/>
</dbReference>
<evidence type="ECO:0000256" key="2">
    <source>
        <dbReference type="ARBA" id="ARBA00004389"/>
    </source>
</evidence>
<keyword evidence="9" id="KW-1133">Transmembrane helix</keyword>
<organism evidence="20 21">
    <name type="scientific">Araneus ventricosus</name>
    <name type="common">Orbweaver spider</name>
    <name type="synonym">Epeira ventricosa</name>
    <dbReference type="NCBI Taxonomy" id="182803"/>
    <lineage>
        <taxon>Eukaryota</taxon>
        <taxon>Metazoa</taxon>
        <taxon>Ecdysozoa</taxon>
        <taxon>Arthropoda</taxon>
        <taxon>Chelicerata</taxon>
        <taxon>Arachnida</taxon>
        <taxon>Araneae</taxon>
        <taxon>Araneomorphae</taxon>
        <taxon>Entelegynae</taxon>
        <taxon>Araneoidea</taxon>
        <taxon>Araneidae</taxon>
        <taxon>Araneus</taxon>
    </lineage>
</organism>
<dbReference type="GO" id="GO:0034899">
    <property type="term" value="F:trimethylamine monooxygenase activity"/>
    <property type="evidence" value="ECO:0007669"/>
    <property type="project" value="UniProtKB-EC"/>
</dbReference>
<evidence type="ECO:0000313" key="20">
    <source>
        <dbReference type="EMBL" id="GBM69446.1"/>
    </source>
</evidence>
<comment type="catalytic activity">
    <reaction evidence="16">
        <text>trimethylamine + NADPH + O2 = trimethylamine N-oxide + NADP(+) + H2O</text>
        <dbReference type="Rhea" id="RHEA:31979"/>
        <dbReference type="ChEBI" id="CHEBI:15377"/>
        <dbReference type="ChEBI" id="CHEBI:15379"/>
        <dbReference type="ChEBI" id="CHEBI:15724"/>
        <dbReference type="ChEBI" id="CHEBI:57783"/>
        <dbReference type="ChEBI" id="CHEBI:58349"/>
        <dbReference type="ChEBI" id="CHEBI:58389"/>
        <dbReference type="EC" id="1.14.13.148"/>
    </reaction>
    <physiologicalReaction direction="left-to-right" evidence="16">
        <dbReference type="Rhea" id="RHEA:31980"/>
    </physiologicalReaction>
</comment>
<dbReference type="OrthoDB" id="66881at2759"/>
<evidence type="ECO:0000256" key="17">
    <source>
        <dbReference type="ARBA" id="ARBA00049443"/>
    </source>
</evidence>
<dbReference type="GO" id="GO:0050661">
    <property type="term" value="F:NADP binding"/>
    <property type="evidence" value="ECO:0007669"/>
    <property type="project" value="InterPro"/>
</dbReference>
<evidence type="ECO:0000256" key="8">
    <source>
        <dbReference type="ARBA" id="ARBA00022857"/>
    </source>
</evidence>
<dbReference type="PRINTS" id="PR01121">
    <property type="entry name" value="FMOXYGENASE1"/>
</dbReference>
<comment type="catalytic activity">
    <reaction evidence="14">
        <text>hypotaurine + NADH + O2 + H(+) = taurine + NAD(+) + H2O</text>
        <dbReference type="Rhea" id="RHEA:74111"/>
        <dbReference type="ChEBI" id="CHEBI:15377"/>
        <dbReference type="ChEBI" id="CHEBI:15378"/>
        <dbReference type="ChEBI" id="CHEBI:15379"/>
        <dbReference type="ChEBI" id="CHEBI:57540"/>
        <dbReference type="ChEBI" id="CHEBI:57853"/>
        <dbReference type="ChEBI" id="CHEBI:57945"/>
        <dbReference type="ChEBI" id="CHEBI:507393"/>
        <dbReference type="EC" id="1.14.13.8"/>
    </reaction>
    <physiologicalReaction direction="left-to-right" evidence="14">
        <dbReference type="Rhea" id="RHEA:74112"/>
    </physiologicalReaction>
</comment>
<keyword evidence="8" id="KW-0521">NADP</keyword>
<comment type="catalytic activity">
    <reaction evidence="15">
        <text>hypotaurine + NADPH + O2 + H(+) = taurine + NADP(+) + H2O</text>
        <dbReference type="Rhea" id="RHEA:69819"/>
        <dbReference type="ChEBI" id="CHEBI:15377"/>
        <dbReference type="ChEBI" id="CHEBI:15378"/>
        <dbReference type="ChEBI" id="CHEBI:15379"/>
        <dbReference type="ChEBI" id="CHEBI:57783"/>
        <dbReference type="ChEBI" id="CHEBI:57853"/>
        <dbReference type="ChEBI" id="CHEBI:58349"/>
        <dbReference type="ChEBI" id="CHEBI:507393"/>
        <dbReference type="EC" id="1.14.13.8"/>
    </reaction>
    <physiologicalReaction direction="left-to-right" evidence="15">
        <dbReference type="Rhea" id="RHEA:69820"/>
    </physiologicalReaction>
</comment>
<comment type="subcellular location">
    <subcellularLocation>
        <location evidence="2">Endoplasmic reticulum membrane</location>
        <topology evidence="2">Single-pass membrane protein</topology>
    </subcellularLocation>
</comment>
<dbReference type="EMBL" id="BGPR01002194">
    <property type="protein sequence ID" value="GBM69446.1"/>
    <property type="molecule type" value="Genomic_DNA"/>
</dbReference>
<feature type="compositionally biased region" description="Basic and acidic residues" evidence="19">
    <location>
        <begin position="1"/>
        <end position="13"/>
    </location>
</feature>
<proteinExistence type="inferred from homology"/>
<keyword evidence="21" id="KW-1185">Reference proteome</keyword>
<evidence type="ECO:0000256" key="18">
    <source>
        <dbReference type="RuleBase" id="RU361177"/>
    </source>
</evidence>
<comment type="catalytic activity">
    <reaction evidence="17">
        <text>N,N-dimethylaniline + NADPH + O2 + H(+) = N,N-dimethylaniline N-oxide + NADP(+) + H2O</text>
        <dbReference type="Rhea" id="RHEA:24468"/>
        <dbReference type="ChEBI" id="CHEBI:15377"/>
        <dbReference type="ChEBI" id="CHEBI:15378"/>
        <dbReference type="ChEBI" id="CHEBI:15379"/>
        <dbReference type="ChEBI" id="CHEBI:16269"/>
        <dbReference type="ChEBI" id="CHEBI:17735"/>
        <dbReference type="ChEBI" id="CHEBI:57783"/>
        <dbReference type="ChEBI" id="CHEBI:58349"/>
        <dbReference type="EC" id="1.14.13.8"/>
    </reaction>
    <physiologicalReaction direction="left-to-right" evidence="17">
        <dbReference type="Rhea" id="RHEA:24469"/>
    </physiologicalReaction>
</comment>
<dbReference type="SUPFAM" id="SSF51905">
    <property type="entry name" value="FAD/NAD(P)-binding domain"/>
    <property type="match status" value="2"/>
</dbReference>
<dbReference type="GO" id="GO:0005789">
    <property type="term" value="C:endoplasmic reticulum membrane"/>
    <property type="evidence" value="ECO:0007669"/>
    <property type="project" value="UniProtKB-SubCell"/>
</dbReference>
<keyword evidence="4 18" id="KW-0285">Flavoprotein</keyword>
<keyword evidence="11 18" id="KW-0503">Monooxygenase</keyword>
<comment type="caution">
    <text evidence="20">The sequence shown here is derived from an EMBL/GenBank/DDBJ whole genome shotgun (WGS) entry which is preliminary data.</text>
</comment>
<reference evidence="20 21" key="1">
    <citation type="journal article" date="2019" name="Sci. Rep.">
        <title>Orb-weaving spider Araneus ventricosus genome elucidates the spidroin gene catalogue.</title>
        <authorList>
            <person name="Kono N."/>
            <person name="Nakamura H."/>
            <person name="Ohtoshi R."/>
            <person name="Moran D.A.P."/>
            <person name="Shinohara A."/>
            <person name="Yoshida Y."/>
            <person name="Fujiwara M."/>
            <person name="Mori M."/>
            <person name="Tomita M."/>
            <person name="Arakawa K."/>
        </authorList>
    </citation>
    <scope>NUCLEOTIDE SEQUENCE [LARGE SCALE GENOMIC DNA]</scope>
</reference>
<comment type="cofactor">
    <cofactor evidence="1 18">
        <name>FAD</name>
        <dbReference type="ChEBI" id="CHEBI:57692"/>
    </cofactor>
</comment>
<evidence type="ECO:0000256" key="14">
    <source>
        <dbReference type="ARBA" id="ARBA00047338"/>
    </source>
</evidence>
<dbReference type="GO" id="GO:0047822">
    <property type="term" value="F:hypotaurine monooxygenase activity"/>
    <property type="evidence" value="ECO:0007669"/>
    <property type="project" value="RHEA"/>
</dbReference>
<dbReference type="GO" id="GO:0050660">
    <property type="term" value="F:flavin adenine dinucleotide binding"/>
    <property type="evidence" value="ECO:0007669"/>
    <property type="project" value="InterPro"/>
</dbReference>
<feature type="region of interest" description="Disordered" evidence="19">
    <location>
        <begin position="1"/>
        <end position="26"/>
    </location>
</feature>
<name>A0A4Y2HWV3_ARAVE</name>
<evidence type="ECO:0000256" key="13">
    <source>
        <dbReference type="ARBA" id="ARBA00045957"/>
    </source>
</evidence>
<comment type="function">
    <text evidence="13">Broad spectrum monooxygenase that catalyzes the oxygenation of a wide variety of nitrogen- and sulfur-containing compounds including xenobiotics. Catalyzes the S-oxygenation of hypotaurine to produce taurine, an organic osmolyte involved in cell volume regulation as well as a variety of cytoprotective and developmental processes. In vitro, catalyzes the N-oxygenation of trimethylamine (TMA) to produce trimethylamine N-oxide (TMAO) and could therefore participate to the detoxification of this compound that is generated by the action of gut microbiota from dietary precursors such as choline, choline containing compounds, betaine or L-carnitine.</text>
</comment>
<dbReference type="PRINTS" id="PR00370">
    <property type="entry name" value="FMOXYGENASE"/>
</dbReference>
<keyword evidence="7 18" id="KW-0274">FAD</keyword>
<keyword evidence="10 18" id="KW-0560">Oxidoreductase</keyword>
<evidence type="ECO:0000256" key="9">
    <source>
        <dbReference type="ARBA" id="ARBA00022989"/>
    </source>
</evidence>
<evidence type="ECO:0000256" key="10">
    <source>
        <dbReference type="ARBA" id="ARBA00023002"/>
    </source>
</evidence>
<dbReference type="FunFam" id="3.50.50.60:FF:000159">
    <property type="entry name" value="Dimethylaniline monooxygenase [N-oxide-forming]"/>
    <property type="match status" value="1"/>
</dbReference>
<protein>
    <recommendedName>
        <fullName evidence="18">Flavin-containing monooxygenase</fullName>
        <ecNumber evidence="18">1.-.-.-</ecNumber>
    </recommendedName>
</protein>
<evidence type="ECO:0000256" key="6">
    <source>
        <dbReference type="ARBA" id="ARBA00022824"/>
    </source>
</evidence>
<comment type="similarity">
    <text evidence="3 18">Belongs to the FMO family.</text>
</comment>
<accession>A0A4Y2HWV3</accession>
<dbReference type="EC" id="1.-.-.-" evidence="18"/>
<evidence type="ECO:0000313" key="21">
    <source>
        <dbReference type="Proteomes" id="UP000499080"/>
    </source>
</evidence>
<dbReference type="GO" id="GO:0004499">
    <property type="term" value="F:N,N-dimethylaniline monooxygenase activity"/>
    <property type="evidence" value="ECO:0007669"/>
    <property type="project" value="InterPro"/>
</dbReference>
<keyword evidence="12" id="KW-0472">Membrane</keyword>
<evidence type="ECO:0000256" key="1">
    <source>
        <dbReference type="ARBA" id="ARBA00001974"/>
    </source>
</evidence>
<sequence length="851" mass="95450">MDKHSPGHKKADLELMEGSSPDLGKTRKVKISSGHLEEQGEFPSVSIVMPSPIKSRTPSPIIDVNLATLDSQSSAPADFSVPFLENTLPLFSPDTSDIEGALKDKRPLKLQIREALSTSNPDVNKALSLLDQLQANYLAAEIIEVSPIQVNQNSPTLATTIKGTSKLAQPDPHSVNQVPPGFSGQPLLNSSFSHCITTAEAPSNPTILFFPTTNSSTNLTELLNEALPPKDFKPTNIKPIRGKGLDISFHSSSDIKNFQSKLEENINLKSSITAKLLTKRSPSLILYNIPFTSKEEEIQEALMTQLNLTSPLNLRFKFKGKVTPKNKKIAVIGAGFFGLVSLAALEEEGGFDPVCFEKTDKPGGTWCYREKPEDGVGSTMPSTIINHSKELGALSTFPPKKESNNFMRHHEIYEYIMDYATSRGILKYIRYKMEVLKVKRSDDYEETGKWTVTVKNRLSGETSTHVYDGVLVCVGHINRPKMLSYPSQDLFKGKIMHTYTLKEVAPYKEKTVVVVGMGCSGLDAAVETSNVARQVYISTRSGAHVINRVGHRGLPYDTLLFRPYLCQMLDILPYQVPSWLLETAYLDLQFDQKMYTVKPNHWVFSKDPVLNDHFGSKLLSGSIVQKPNIQRFTENGVIFEGDKEVTECDVVIMATGYTWKFPFLEEKILETEEGRINLYKCMFPPHLPHATFAIMGFILTFGPEFPSGELQARWVTQILAGKCKLPSKAVMFKDIKKRHKNNVSRYGSIDKTTIRVDCIQYCDEIASQFGAKPNLFKMLFIDPKLLLKILYGPSVSYQYRLQGPHSWEGAREAIMTTMDRVVWPMTKKNPEEVRDNFFKRIVQAILLLFLP</sequence>
<keyword evidence="6" id="KW-0256">Endoplasmic reticulum</keyword>
<evidence type="ECO:0000256" key="12">
    <source>
        <dbReference type="ARBA" id="ARBA00023136"/>
    </source>
</evidence>
<dbReference type="InterPro" id="IPR002253">
    <property type="entry name" value="Flavin_mOase_1"/>
</dbReference>
<evidence type="ECO:0000256" key="5">
    <source>
        <dbReference type="ARBA" id="ARBA00022692"/>
    </source>
</evidence>
<dbReference type="InterPro" id="IPR050346">
    <property type="entry name" value="FMO-like"/>
</dbReference>
<evidence type="ECO:0000256" key="3">
    <source>
        <dbReference type="ARBA" id="ARBA00009183"/>
    </source>
</evidence>
<dbReference type="Proteomes" id="UP000499080">
    <property type="component" value="Unassembled WGS sequence"/>
</dbReference>
<keyword evidence="5" id="KW-0812">Transmembrane</keyword>
<dbReference type="InterPro" id="IPR020946">
    <property type="entry name" value="Flavin_mOase-like"/>
</dbReference>
<evidence type="ECO:0000256" key="4">
    <source>
        <dbReference type="ARBA" id="ARBA00022630"/>
    </source>
</evidence>
<evidence type="ECO:0000256" key="19">
    <source>
        <dbReference type="SAM" id="MobiDB-lite"/>
    </source>
</evidence>
<evidence type="ECO:0000256" key="7">
    <source>
        <dbReference type="ARBA" id="ARBA00022827"/>
    </source>
</evidence>
<dbReference type="Pfam" id="PF00743">
    <property type="entry name" value="FMO-like"/>
    <property type="match status" value="1"/>
</dbReference>
<evidence type="ECO:0000256" key="16">
    <source>
        <dbReference type="ARBA" id="ARBA00048088"/>
    </source>
</evidence>
<dbReference type="PANTHER" id="PTHR23023">
    <property type="entry name" value="DIMETHYLANILINE MONOOXYGENASE"/>
    <property type="match status" value="1"/>
</dbReference>
<evidence type="ECO:0000256" key="15">
    <source>
        <dbReference type="ARBA" id="ARBA00048041"/>
    </source>
</evidence>
<dbReference type="InterPro" id="IPR000960">
    <property type="entry name" value="Flavin_mOase"/>
</dbReference>
<evidence type="ECO:0000256" key="11">
    <source>
        <dbReference type="ARBA" id="ARBA00023033"/>
    </source>
</evidence>
<dbReference type="AlphaFoldDB" id="A0A4Y2HWV3"/>
<dbReference type="InterPro" id="IPR036188">
    <property type="entry name" value="FAD/NAD-bd_sf"/>
</dbReference>